<dbReference type="GO" id="GO:0005886">
    <property type="term" value="C:plasma membrane"/>
    <property type="evidence" value="ECO:0007669"/>
    <property type="project" value="UniProtKB-SubCell"/>
</dbReference>
<dbReference type="Pfam" id="PF07690">
    <property type="entry name" value="MFS_1"/>
    <property type="match status" value="2"/>
</dbReference>
<dbReference type="AlphaFoldDB" id="A0A4V6BEC9"/>
<dbReference type="GO" id="GO:0022857">
    <property type="term" value="F:transmembrane transporter activity"/>
    <property type="evidence" value="ECO:0007669"/>
    <property type="project" value="InterPro"/>
</dbReference>
<comment type="caution">
    <text evidence="9">The sequence shown here is derived from an EMBL/GenBank/DDBJ whole genome shotgun (WGS) entry which is preliminary data.</text>
</comment>
<feature type="transmembrane region" description="Helical" evidence="7">
    <location>
        <begin position="265"/>
        <end position="287"/>
    </location>
</feature>
<keyword evidence="2" id="KW-0813">Transport</keyword>
<feature type="transmembrane region" description="Helical" evidence="7">
    <location>
        <begin position="159"/>
        <end position="178"/>
    </location>
</feature>
<accession>A0A4V6BEC9</accession>
<keyword evidence="4 7" id="KW-0812">Transmembrane</keyword>
<keyword evidence="5 7" id="KW-1133">Transmembrane helix</keyword>
<evidence type="ECO:0000313" key="9">
    <source>
        <dbReference type="EMBL" id="TKT72513.1"/>
    </source>
</evidence>
<dbReference type="SUPFAM" id="SSF103473">
    <property type="entry name" value="MFS general substrate transporter"/>
    <property type="match status" value="1"/>
</dbReference>
<proteinExistence type="predicted"/>
<keyword evidence="10" id="KW-1185">Reference proteome</keyword>
<feature type="transmembrane region" description="Helical" evidence="7">
    <location>
        <begin position="359"/>
        <end position="380"/>
    </location>
</feature>
<evidence type="ECO:0000313" key="10">
    <source>
        <dbReference type="Proteomes" id="UP000034832"/>
    </source>
</evidence>
<evidence type="ECO:0000256" key="4">
    <source>
        <dbReference type="ARBA" id="ARBA00022692"/>
    </source>
</evidence>
<organism evidence="9 10">
    <name type="scientific">Afipia massiliensis</name>
    <dbReference type="NCBI Taxonomy" id="211460"/>
    <lineage>
        <taxon>Bacteria</taxon>
        <taxon>Pseudomonadati</taxon>
        <taxon>Pseudomonadota</taxon>
        <taxon>Alphaproteobacteria</taxon>
        <taxon>Hyphomicrobiales</taxon>
        <taxon>Nitrobacteraceae</taxon>
        <taxon>Afipia</taxon>
    </lineage>
</organism>
<feature type="transmembrane region" description="Helical" evidence="7">
    <location>
        <begin position="98"/>
        <end position="119"/>
    </location>
</feature>
<feature type="transmembrane region" description="Helical" evidence="7">
    <location>
        <begin position="320"/>
        <end position="339"/>
    </location>
</feature>
<reference evidence="9" key="1">
    <citation type="submission" date="2019-04" db="EMBL/GenBank/DDBJ databases">
        <title>Whole genome sequencing of cave bacteria.</title>
        <authorList>
            <person name="Gan H.M."/>
            <person name="Barton H."/>
            <person name="Savka M.A."/>
        </authorList>
    </citation>
    <scope>NUCLEOTIDE SEQUENCE [LARGE SCALE GENOMIC DNA]</scope>
    <source>
        <strain evidence="9">LC387</strain>
    </source>
</reference>
<dbReference type="PANTHER" id="PTHR23517:SF2">
    <property type="entry name" value="MULTIDRUG RESISTANCE PROTEIN MDTH"/>
    <property type="match status" value="1"/>
</dbReference>
<feature type="domain" description="Major facilitator superfamily (MFS) profile" evidence="8">
    <location>
        <begin position="7"/>
        <end position="410"/>
    </location>
</feature>
<dbReference type="STRING" id="211460.YH63_04685"/>
<evidence type="ECO:0000259" key="8">
    <source>
        <dbReference type="PROSITE" id="PS50850"/>
    </source>
</evidence>
<evidence type="ECO:0000256" key="7">
    <source>
        <dbReference type="SAM" id="Phobius"/>
    </source>
</evidence>
<dbReference type="RefSeq" id="WP_046827013.1">
    <property type="nucleotide sequence ID" value="NZ_LBIA02000001.1"/>
</dbReference>
<dbReference type="InterPro" id="IPR036259">
    <property type="entry name" value="MFS_trans_sf"/>
</dbReference>
<dbReference type="InterPro" id="IPR011701">
    <property type="entry name" value="MFS"/>
</dbReference>
<evidence type="ECO:0000256" key="6">
    <source>
        <dbReference type="ARBA" id="ARBA00023136"/>
    </source>
</evidence>
<keyword evidence="6 7" id="KW-0472">Membrane</keyword>
<evidence type="ECO:0000256" key="2">
    <source>
        <dbReference type="ARBA" id="ARBA00022448"/>
    </source>
</evidence>
<feature type="transmembrane region" description="Helical" evidence="7">
    <location>
        <begin position="131"/>
        <end position="153"/>
    </location>
</feature>
<feature type="transmembrane region" description="Helical" evidence="7">
    <location>
        <begin position="9"/>
        <end position="32"/>
    </location>
</feature>
<evidence type="ECO:0000256" key="3">
    <source>
        <dbReference type="ARBA" id="ARBA00022475"/>
    </source>
</evidence>
<evidence type="ECO:0000256" key="1">
    <source>
        <dbReference type="ARBA" id="ARBA00004651"/>
    </source>
</evidence>
<feature type="transmembrane region" description="Helical" evidence="7">
    <location>
        <begin position="208"/>
        <end position="227"/>
    </location>
</feature>
<dbReference type="PROSITE" id="PS50850">
    <property type="entry name" value="MFS"/>
    <property type="match status" value="1"/>
</dbReference>
<sequence>MTRDRIHFLFLNIGHYLDHLFTLIFATVAALALSREWGLSYSELLTYATPGFFAFGLFALPAGWLADKWSREGMIAVFFVGIGASSIATAFAQTPLQVGIGLFVVGVFAAIYHPVGLAIVTQRWKNTGMRLAVNGVWGNLGVASAALITGYFIDNGGWRMAFVVPGVFSIIIGVLYTVHQWSEVSTAHQKAPAPAAAAPAHSADMKALILRISAIVFLTTAVSSLVFQSTTFALPKIFDERLQGIATEMTQWLSASGVTAAKGDIATMVGAFTFIVFAVASLAQLVVGSLLDKLGPRTVFLIVAAIQIVFFALMPGLRDAWALAAAFGFMLGAFGQIPINDFMIGKMASGEARARIYGVRYVVSFTVLALALPMISFVYGNYGFDTLFRLMASAAAVIFVAVACLPARLPTPAAASA</sequence>
<dbReference type="EMBL" id="LBIA02000001">
    <property type="protein sequence ID" value="TKT72513.1"/>
    <property type="molecule type" value="Genomic_DNA"/>
</dbReference>
<dbReference type="OrthoDB" id="8524807at2"/>
<gene>
    <name evidence="9" type="ORF">YH63_014325</name>
</gene>
<protein>
    <submittedName>
        <fullName evidence="9">MFS transporter</fullName>
    </submittedName>
</protein>
<comment type="subcellular location">
    <subcellularLocation>
        <location evidence="1">Cell membrane</location>
        <topology evidence="1">Multi-pass membrane protein</topology>
    </subcellularLocation>
</comment>
<feature type="transmembrane region" description="Helical" evidence="7">
    <location>
        <begin position="386"/>
        <end position="407"/>
    </location>
</feature>
<dbReference type="Proteomes" id="UP000034832">
    <property type="component" value="Unassembled WGS sequence"/>
</dbReference>
<name>A0A4V6BEC9_9BRAD</name>
<feature type="transmembrane region" description="Helical" evidence="7">
    <location>
        <begin position="73"/>
        <end position="92"/>
    </location>
</feature>
<feature type="transmembrane region" description="Helical" evidence="7">
    <location>
        <begin position="44"/>
        <end position="66"/>
    </location>
</feature>
<dbReference type="Gene3D" id="1.20.1250.20">
    <property type="entry name" value="MFS general substrate transporter like domains"/>
    <property type="match status" value="2"/>
</dbReference>
<feature type="transmembrane region" description="Helical" evidence="7">
    <location>
        <begin position="294"/>
        <end position="314"/>
    </location>
</feature>
<dbReference type="PANTHER" id="PTHR23517">
    <property type="entry name" value="RESISTANCE PROTEIN MDTM, PUTATIVE-RELATED-RELATED"/>
    <property type="match status" value="1"/>
</dbReference>
<dbReference type="InterPro" id="IPR050171">
    <property type="entry name" value="MFS_Transporters"/>
</dbReference>
<evidence type="ECO:0000256" key="5">
    <source>
        <dbReference type="ARBA" id="ARBA00022989"/>
    </source>
</evidence>
<keyword evidence="3" id="KW-1003">Cell membrane</keyword>
<dbReference type="InterPro" id="IPR020846">
    <property type="entry name" value="MFS_dom"/>
</dbReference>